<feature type="region of interest" description="Disordered" evidence="1">
    <location>
        <begin position="399"/>
        <end position="449"/>
    </location>
</feature>
<accession>A0ABR1NG61</accession>
<dbReference type="EMBL" id="JBBPBF010000008">
    <property type="protein sequence ID" value="KAK7613121.1"/>
    <property type="molecule type" value="Genomic_DNA"/>
</dbReference>
<gene>
    <name evidence="2" type="ORF">JOL62DRAFT_634040</name>
</gene>
<name>A0ABR1NG61_9PEZI</name>
<feature type="compositionally biased region" description="Basic and acidic residues" evidence="1">
    <location>
        <begin position="399"/>
        <end position="410"/>
    </location>
</feature>
<sequence>MDLRNTAGAPGGMHKHEKGVQIAQDKQRSLVAQIISAAKVLPGLNNERFATERAATLFLFEALVDQIQAVAALHRLMDMRAIFQDAVKELAREGYICLGASVGQKASAGLPKASKIESSKAVVKAQAQPPAIVAPSSAPIVKIEGSDGDPVDLDKDAVKKFWTQVVVAKYKELGFSATARDFPDKVEAQVYFCNAMRGQLQLPVFKYHDSWTANSILCREAVEELVRRQCITFPARATDKEVSEPKAESQLSKKKSVKGKGRVSKSAFQVSKDDADMWTAILVDSVSSKVPRASRPRKFDNRHRAFNFLVDSAAKVVPAIRPGCKITATWKKLCHLALDISRVKGHIFFPAEEKIQEVKGRPLALEAASQTASGHEASQEDTRWGEVFKSGWDEGHQRGRAEDIRLAERMRSRKPCSSFSRSNLPRTLTTKAQSSDEDNQFCLDHSYGK</sequence>
<reference evidence="2 3" key="1">
    <citation type="submission" date="2024-04" db="EMBL/GenBank/DDBJ databases">
        <title>Phyllosticta paracitricarpa is synonymous to the EU quarantine fungus P. citricarpa based on phylogenomic analyses.</title>
        <authorList>
            <consortium name="Lawrence Berkeley National Laboratory"/>
            <person name="Van ingen-buijs V.A."/>
            <person name="Van westerhoven A.C."/>
            <person name="Haridas S."/>
            <person name="Skiadas P."/>
            <person name="Martin F."/>
            <person name="Groenewald J.Z."/>
            <person name="Crous P.W."/>
            <person name="Seidl M.F."/>
        </authorList>
    </citation>
    <scope>NUCLEOTIDE SEQUENCE [LARGE SCALE GENOMIC DNA]</scope>
    <source>
        <strain evidence="2 3">CBS 141358</strain>
    </source>
</reference>
<protein>
    <submittedName>
        <fullName evidence="2">Uncharacterized protein</fullName>
    </submittedName>
</protein>
<organism evidence="2 3">
    <name type="scientific">Phyllosticta paracitricarpa</name>
    <dbReference type="NCBI Taxonomy" id="2016321"/>
    <lineage>
        <taxon>Eukaryota</taxon>
        <taxon>Fungi</taxon>
        <taxon>Dikarya</taxon>
        <taxon>Ascomycota</taxon>
        <taxon>Pezizomycotina</taxon>
        <taxon>Dothideomycetes</taxon>
        <taxon>Dothideomycetes incertae sedis</taxon>
        <taxon>Botryosphaeriales</taxon>
        <taxon>Phyllostictaceae</taxon>
        <taxon>Phyllosticta</taxon>
    </lineage>
</organism>
<comment type="caution">
    <text evidence="2">The sequence shown here is derived from an EMBL/GenBank/DDBJ whole genome shotgun (WGS) entry which is preliminary data.</text>
</comment>
<evidence type="ECO:0000313" key="2">
    <source>
        <dbReference type="EMBL" id="KAK7613121.1"/>
    </source>
</evidence>
<keyword evidence="3" id="KW-1185">Reference proteome</keyword>
<evidence type="ECO:0000313" key="3">
    <source>
        <dbReference type="Proteomes" id="UP001367316"/>
    </source>
</evidence>
<evidence type="ECO:0000256" key="1">
    <source>
        <dbReference type="SAM" id="MobiDB-lite"/>
    </source>
</evidence>
<proteinExistence type="predicted"/>
<dbReference type="Proteomes" id="UP001367316">
    <property type="component" value="Unassembled WGS sequence"/>
</dbReference>
<feature type="compositionally biased region" description="Polar residues" evidence="1">
    <location>
        <begin position="415"/>
        <end position="433"/>
    </location>
</feature>